<dbReference type="GO" id="GO:0046294">
    <property type="term" value="P:formaldehyde catabolic process"/>
    <property type="evidence" value="ECO:0007669"/>
    <property type="project" value="InterPro"/>
</dbReference>
<evidence type="ECO:0000256" key="1">
    <source>
        <dbReference type="ARBA" id="ARBA00005622"/>
    </source>
</evidence>
<protein>
    <recommendedName>
        <fullName evidence="3 7">S-formylglutathione hydrolase</fullName>
        <ecNumber evidence="2 7">3.1.2.12</ecNumber>
    </recommendedName>
</protein>
<evidence type="ECO:0000256" key="4">
    <source>
        <dbReference type="ARBA" id="ARBA00022487"/>
    </source>
</evidence>
<dbReference type="Pfam" id="PF00756">
    <property type="entry name" value="Esterase"/>
    <property type="match status" value="1"/>
</dbReference>
<comment type="subcellular location">
    <subcellularLocation>
        <location evidence="7">Cytoplasm</location>
    </subcellularLocation>
</comment>
<gene>
    <name evidence="8" type="ORF">AMSG_07469</name>
</gene>
<dbReference type="GO" id="GO:0052689">
    <property type="term" value="F:carboxylic ester hydrolase activity"/>
    <property type="evidence" value="ECO:0007669"/>
    <property type="project" value="UniProtKB-KW"/>
</dbReference>
<dbReference type="EC" id="3.1.2.12" evidence="2 7"/>
<dbReference type="FunFam" id="3.40.50.1820:FF:000002">
    <property type="entry name" value="S-formylglutathione hydrolase"/>
    <property type="match status" value="1"/>
</dbReference>
<proteinExistence type="inferred from homology"/>
<dbReference type="GO" id="GO:0018738">
    <property type="term" value="F:S-formylglutathione hydrolase activity"/>
    <property type="evidence" value="ECO:0007669"/>
    <property type="project" value="UniProtKB-EC"/>
</dbReference>
<feature type="active site" description="Charge relay system" evidence="6">
    <location>
        <position position="236"/>
    </location>
</feature>
<dbReference type="AlphaFoldDB" id="A0A0L0DGW3"/>
<dbReference type="OrthoDB" id="420518at2759"/>
<evidence type="ECO:0000256" key="6">
    <source>
        <dbReference type="PIRSR" id="PIRSR614186-1"/>
    </source>
</evidence>
<organism evidence="8 9">
    <name type="scientific">Thecamonas trahens ATCC 50062</name>
    <dbReference type="NCBI Taxonomy" id="461836"/>
    <lineage>
        <taxon>Eukaryota</taxon>
        <taxon>Apusozoa</taxon>
        <taxon>Apusomonadida</taxon>
        <taxon>Apusomonadidae</taxon>
        <taxon>Thecamonas</taxon>
    </lineage>
</organism>
<dbReference type="Gene3D" id="3.40.50.1820">
    <property type="entry name" value="alpha/beta hydrolase"/>
    <property type="match status" value="1"/>
</dbReference>
<dbReference type="PANTHER" id="PTHR10061">
    <property type="entry name" value="S-FORMYLGLUTATHIONE HYDROLASE"/>
    <property type="match status" value="1"/>
</dbReference>
<dbReference type="eggNOG" id="KOG3101">
    <property type="taxonomic scope" value="Eukaryota"/>
</dbReference>
<evidence type="ECO:0000256" key="3">
    <source>
        <dbReference type="ARBA" id="ARBA00016774"/>
    </source>
</evidence>
<evidence type="ECO:0000256" key="5">
    <source>
        <dbReference type="ARBA" id="ARBA00022801"/>
    </source>
</evidence>
<keyword evidence="5 7" id="KW-0378">Hydrolase</keyword>
<dbReference type="GO" id="GO:0005829">
    <property type="term" value="C:cytosol"/>
    <property type="evidence" value="ECO:0007669"/>
    <property type="project" value="TreeGrafter"/>
</dbReference>
<keyword evidence="4 7" id="KW-0719">Serine esterase</keyword>
<comment type="function">
    <text evidence="7">Serine hydrolase involved in the detoxification of formaldehyde.</text>
</comment>
<sequence length="292" mass="31655">MADSAFKLVSSNRMFGGLMALYSHYSSVLKCTMEFRVFHPPTSTESPAPASTPVLYYLSGLTCTSENFATKGYAQAAAAKAGLALICPDTSPRGVDLPGEDESYDFGSGAGFYLNATRDPWSQHYRMYDYVVDELPGVLKANFPELAVGSKEAIFGHSMGGHGALVLALSNPGRYASASAFAPICNPINCPWGVKAFTGYLGDDDKTAWEAYDASVLARSYAGPKIDVLVDQGTDDQFLKEHQLLPETLAAAAAANDQLDVELRMQDGYDHSYYFIATFVEDHIAFHAKYLL</sequence>
<dbReference type="InterPro" id="IPR029058">
    <property type="entry name" value="AB_hydrolase_fold"/>
</dbReference>
<comment type="catalytic activity">
    <reaction evidence="7">
        <text>S-formylglutathione + H2O = formate + glutathione + H(+)</text>
        <dbReference type="Rhea" id="RHEA:14961"/>
        <dbReference type="ChEBI" id="CHEBI:15377"/>
        <dbReference type="ChEBI" id="CHEBI:15378"/>
        <dbReference type="ChEBI" id="CHEBI:15740"/>
        <dbReference type="ChEBI" id="CHEBI:57688"/>
        <dbReference type="ChEBI" id="CHEBI:57925"/>
        <dbReference type="EC" id="3.1.2.12"/>
    </reaction>
</comment>
<dbReference type="OMA" id="PSDCPWG"/>
<dbReference type="EMBL" id="GL349468">
    <property type="protein sequence ID" value="KNC51569.1"/>
    <property type="molecule type" value="Genomic_DNA"/>
</dbReference>
<dbReference type="InterPro" id="IPR000801">
    <property type="entry name" value="Esterase-like"/>
</dbReference>
<dbReference type="Proteomes" id="UP000054408">
    <property type="component" value="Unassembled WGS sequence"/>
</dbReference>
<feature type="active site" description="Charge relay system" evidence="6">
    <location>
        <position position="158"/>
    </location>
</feature>
<dbReference type="RefSeq" id="XP_013755971.1">
    <property type="nucleotide sequence ID" value="XM_013900517.1"/>
</dbReference>
<feature type="active site" description="Charge relay system" evidence="6">
    <location>
        <position position="271"/>
    </location>
</feature>
<evidence type="ECO:0000313" key="9">
    <source>
        <dbReference type="Proteomes" id="UP000054408"/>
    </source>
</evidence>
<dbReference type="SUPFAM" id="SSF53474">
    <property type="entry name" value="alpha/beta-Hydrolases"/>
    <property type="match status" value="1"/>
</dbReference>
<name>A0A0L0DGW3_THETB</name>
<dbReference type="STRING" id="461836.A0A0L0DGW3"/>
<keyword evidence="7" id="KW-0963">Cytoplasm</keyword>
<evidence type="ECO:0000256" key="7">
    <source>
        <dbReference type="RuleBase" id="RU363068"/>
    </source>
</evidence>
<dbReference type="NCBIfam" id="TIGR02821">
    <property type="entry name" value="fghA_ester_D"/>
    <property type="match status" value="1"/>
</dbReference>
<comment type="similarity">
    <text evidence="1 7">Belongs to the esterase D family.</text>
</comment>
<reference evidence="8 9" key="1">
    <citation type="submission" date="2010-05" db="EMBL/GenBank/DDBJ databases">
        <title>The Genome Sequence of Thecamonas trahens ATCC 50062.</title>
        <authorList>
            <consortium name="The Broad Institute Genome Sequencing Platform"/>
            <person name="Russ C."/>
            <person name="Cuomo C."/>
            <person name="Shea T."/>
            <person name="Young S.K."/>
            <person name="Zeng Q."/>
            <person name="Koehrsen M."/>
            <person name="Haas B."/>
            <person name="Borodovsky M."/>
            <person name="Guigo R."/>
            <person name="Alvarado L."/>
            <person name="Berlin A."/>
            <person name="Bochicchio J."/>
            <person name="Borenstein D."/>
            <person name="Chapman S."/>
            <person name="Chen Z."/>
            <person name="Freedman E."/>
            <person name="Gellesch M."/>
            <person name="Goldberg J."/>
            <person name="Griggs A."/>
            <person name="Gujja S."/>
            <person name="Heilman E."/>
            <person name="Heiman D."/>
            <person name="Hepburn T."/>
            <person name="Howarth C."/>
            <person name="Jen D."/>
            <person name="Larson L."/>
            <person name="Mehta T."/>
            <person name="Park D."/>
            <person name="Pearson M."/>
            <person name="Roberts A."/>
            <person name="Saif S."/>
            <person name="Shenoy N."/>
            <person name="Sisk P."/>
            <person name="Stolte C."/>
            <person name="Sykes S."/>
            <person name="Thomson T."/>
            <person name="Walk T."/>
            <person name="White J."/>
            <person name="Yandava C."/>
            <person name="Burger G."/>
            <person name="Gray M.W."/>
            <person name="Holland P.W.H."/>
            <person name="King N."/>
            <person name="Lang F.B.F."/>
            <person name="Roger A.J."/>
            <person name="Ruiz-Trillo I."/>
            <person name="Lander E."/>
            <person name="Nusbaum C."/>
        </authorList>
    </citation>
    <scope>NUCLEOTIDE SEQUENCE [LARGE SCALE GENOMIC DNA]</scope>
    <source>
        <strain evidence="8 9">ATCC 50062</strain>
    </source>
</reference>
<dbReference type="PANTHER" id="PTHR10061:SF0">
    <property type="entry name" value="S-FORMYLGLUTATHIONE HYDROLASE"/>
    <property type="match status" value="1"/>
</dbReference>
<dbReference type="GeneID" id="25566385"/>
<dbReference type="InterPro" id="IPR014186">
    <property type="entry name" value="S-formylglutathione_hydrol"/>
</dbReference>
<evidence type="ECO:0000256" key="2">
    <source>
        <dbReference type="ARBA" id="ARBA00012479"/>
    </source>
</evidence>
<keyword evidence="9" id="KW-1185">Reference proteome</keyword>
<accession>A0A0L0DGW3</accession>
<evidence type="ECO:0000313" key="8">
    <source>
        <dbReference type="EMBL" id="KNC51569.1"/>
    </source>
</evidence>